<dbReference type="InterPro" id="IPR003837">
    <property type="entry name" value="GatC"/>
</dbReference>
<dbReference type="PROSITE" id="PS51186">
    <property type="entry name" value="GNAT"/>
    <property type="match status" value="1"/>
</dbReference>
<reference evidence="4 5" key="1">
    <citation type="submission" date="2020-08" db="EMBL/GenBank/DDBJ databases">
        <title>Sequencing the genomes of 1000 actinobacteria strains.</title>
        <authorList>
            <person name="Klenk H.-P."/>
        </authorList>
    </citation>
    <scope>NUCLEOTIDE SEQUENCE [LARGE SCALE GENOMIC DNA]</scope>
    <source>
        <strain evidence="4 5">DSM 23974</strain>
    </source>
</reference>
<comment type="subunit">
    <text evidence="2">Heterotrimer of A, B and C subunits.</text>
</comment>
<dbReference type="SUPFAM" id="SSF55729">
    <property type="entry name" value="Acyl-CoA N-acyltransferases (Nat)"/>
    <property type="match status" value="1"/>
</dbReference>
<dbReference type="Gene3D" id="3.40.630.30">
    <property type="match status" value="1"/>
</dbReference>
<dbReference type="HAMAP" id="MF_00122">
    <property type="entry name" value="GatC"/>
    <property type="match status" value="1"/>
</dbReference>
<dbReference type="Proteomes" id="UP000540191">
    <property type="component" value="Unassembled WGS sequence"/>
</dbReference>
<evidence type="ECO:0000313" key="4">
    <source>
        <dbReference type="EMBL" id="MBB4734666.1"/>
    </source>
</evidence>
<comment type="similarity">
    <text evidence="2">Belongs to the GatC family.</text>
</comment>
<dbReference type="EC" id="6.3.5.-" evidence="2"/>
<keyword evidence="1 4" id="KW-0808">Transferase</keyword>
<keyword evidence="2" id="KW-0436">Ligase</keyword>
<dbReference type="CDD" id="cd04301">
    <property type="entry name" value="NAT_SF"/>
    <property type="match status" value="1"/>
</dbReference>
<dbReference type="Gene3D" id="1.10.20.60">
    <property type="entry name" value="Glu-tRNAGln amidotransferase C subunit, N-terminal domain"/>
    <property type="match status" value="1"/>
</dbReference>
<dbReference type="GO" id="GO:0050567">
    <property type="term" value="F:glutaminyl-tRNA synthase (glutamine-hydrolyzing) activity"/>
    <property type="evidence" value="ECO:0007669"/>
    <property type="project" value="UniProtKB-UniRule"/>
</dbReference>
<proteinExistence type="inferred from homology"/>
<dbReference type="SUPFAM" id="SSF141000">
    <property type="entry name" value="Glu-tRNAGln amidotransferase C subunit"/>
    <property type="match status" value="1"/>
</dbReference>
<keyword evidence="2" id="KW-0648">Protein biosynthesis</keyword>
<keyword evidence="5" id="KW-1185">Reference proteome</keyword>
<dbReference type="InterPro" id="IPR050769">
    <property type="entry name" value="NAT_camello-type"/>
</dbReference>
<protein>
    <recommendedName>
        <fullName evidence="2">Aspartyl/glutamyl-tRNA(Asn/Gln) amidotransferase subunit C</fullName>
        <shortName evidence="2">Asp/Glu-ADT subunit C</shortName>
        <ecNumber evidence="2">6.3.5.-</ecNumber>
    </recommendedName>
</protein>
<dbReference type="GO" id="GO:0008080">
    <property type="term" value="F:N-acetyltransferase activity"/>
    <property type="evidence" value="ECO:0007669"/>
    <property type="project" value="InterPro"/>
</dbReference>
<dbReference type="GO" id="GO:0005524">
    <property type="term" value="F:ATP binding"/>
    <property type="evidence" value="ECO:0007669"/>
    <property type="project" value="UniProtKB-KW"/>
</dbReference>
<keyword evidence="2" id="KW-0067">ATP-binding</keyword>
<evidence type="ECO:0000256" key="2">
    <source>
        <dbReference type="HAMAP-Rule" id="MF_00122"/>
    </source>
</evidence>
<accession>A0A7W7GM55</accession>
<dbReference type="Pfam" id="PF02686">
    <property type="entry name" value="GatC"/>
    <property type="match status" value="1"/>
</dbReference>
<comment type="catalytic activity">
    <reaction evidence="2">
        <text>L-aspartyl-tRNA(Asn) + L-glutamine + ATP + H2O = L-asparaginyl-tRNA(Asn) + L-glutamate + ADP + phosphate + 2 H(+)</text>
        <dbReference type="Rhea" id="RHEA:14513"/>
        <dbReference type="Rhea" id="RHEA-COMP:9674"/>
        <dbReference type="Rhea" id="RHEA-COMP:9677"/>
        <dbReference type="ChEBI" id="CHEBI:15377"/>
        <dbReference type="ChEBI" id="CHEBI:15378"/>
        <dbReference type="ChEBI" id="CHEBI:29985"/>
        <dbReference type="ChEBI" id="CHEBI:30616"/>
        <dbReference type="ChEBI" id="CHEBI:43474"/>
        <dbReference type="ChEBI" id="CHEBI:58359"/>
        <dbReference type="ChEBI" id="CHEBI:78515"/>
        <dbReference type="ChEBI" id="CHEBI:78516"/>
        <dbReference type="ChEBI" id="CHEBI:456216"/>
    </reaction>
</comment>
<gene>
    <name evidence="2" type="primary">gatC</name>
    <name evidence="4" type="ORF">HDA30_000174</name>
</gene>
<dbReference type="InterPro" id="IPR036113">
    <property type="entry name" value="Asp/Glu-ADT_sf_sub_c"/>
</dbReference>
<dbReference type="NCBIfam" id="TIGR00135">
    <property type="entry name" value="gatC"/>
    <property type="match status" value="1"/>
</dbReference>
<dbReference type="GO" id="GO:0006450">
    <property type="term" value="P:regulation of translational fidelity"/>
    <property type="evidence" value="ECO:0007669"/>
    <property type="project" value="InterPro"/>
</dbReference>
<evidence type="ECO:0000259" key="3">
    <source>
        <dbReference type="PROSITE" id="PS51186"/>
    </source>
</evidence>
<dbReference type="EMBL" id="JACHNA010000001">
    <property type="protein sequence ID" value="MBB4734666.1"/>
    <property type="molecule type" value="Genomic_DNA"/>
</dbReference>
<dbReference type="PANTHER" id="PTHR13947:SF37">
    <property type="entry name" value="LD18367P"/>
    <property type="match status" value="1"/>
</dbReference>
<comment type="catalytic activity">
    <reaction evidence="2">
        <text>L-glutamyl-tRNA(Gln) + L-glutamine + ATP + H2O = L-glutaminyl-tRNA(Gln) + L-glutamate + ADP + phosphate + H(+)</text>
        <dbReference type="Rhea" id="RHEA:17521"/>
        <dbReference type="Rhea" id="RHEA-COMP:9681"/>
        <dbReference type="Rhea" id="RHEA-COMP:9684"/>
        <dbReference type="ChEBI" id="CHEBI:15377"/>
        <dbReference type="ChEBI" id="CHEBI:15378"/>
        <dbReference type="ChEBI" id="CHEBI:29985"/>
        <dbReference type="ChEBI" id="CHEBI:30616"/>
        <dbReference type="ChEBI" id="CHEBI:43474"/>
        <dbReference type="ChEBI" id="CHEBI:58359"/>
        <dbReference type="ChEBI" id="CHEBI:78520"/>
        <dbReference type="ChEBI" id="CHEBI:78521"/>
        <dbReference type="ChEBI" id="CHEBI:456216"/>
    </reaction>
</comment>
<dbReference type="Pfam" id="PF00583">
    <property type="entry name" value="Acetyltransf_1"/>
    <property type="match status" value="1"/>
</dbReference>
<comment type="caution">
    <text evidence="4">The sequence shown here is derived from an EMBL/GenBank/DDBJ whole genome shotgun (WGS) entry which is preliminary data.</text>
</comment>
<keyword evidence="2" id="KW-0547">Nucleotide-binding</keyword>
<organism evidence="4 5">
    <name type="scientific">Micrococcus cohnii</name>
    <dbReference type="NCBI Taxonomy" id="993416"/>
    <lineage>
        <taxon>Bacteria</taxon>
        <taxon>Bacillati</taxon>
        <taxon>Actinomycetota</taxon>
        <taxon>Actinomycetes</taxon>
        <taxon>Micrococcales</taxon>
        <taxon>Micrococcaceae</taxon>
        <taxon>Micrococcus</taxon>
    </lineage>
</organism>
<dbReference type="PANTHER" id="PTHR13947">
    <property type="entry name" value="GNAT FAMILY N-ACETYLTRANSFERASE"/>
    <property type="match status" value="1"/>
</dbReference>
<evidence type="ECO:0000256" key="1">
    <source>
        <dbReference type="ARBA" id="ARBA00022679"/>
    </source>
</evidence>
<sequence>MSTVDSAAGAAPSAGARSRVVVRALAESDHEAVAELTVASYVGGGHIPAGDAYEAVLRDVAGRAARAEVLVAELDGEVVGSVVLTPHGTAMSETARADEYEFRMLAVHPRAHRRGVARALLRAVLDRARAAEGVRAVALTTMPSMRHAHRMYEALGFERVPERDWWLRDVLPEVEPAEDPGPFLVYRLTLDPADVTVLGRTVDSPESRPIPSQGAELAEITREQVAHLASLAHIRMSETELETLSGELGLILDSVSAVQKVAGADVEPTSHPIALHNVFREDVPAGMLTQEQALDQAPDAEDGQFKVPAILDGE</sequence>
<dbReference type="AlphaFoldDB" id="A0A7W7GM55"/>
<dbReference type="InterPro" id="IPR000182">
    <property type="entry name" value="GNAT_dom"/>
</dbReference>
<dbReference type="GO" id="GO:0006412">
    <property type="term" value="P:translation"/>
    <property type="evidence" value="ECO:0007669"/>
    <property type="project" value="UniProtKB-UniRule"/>
</dbReference>
<comment type="function">
    <text evidence="2">Allows the formation of correctly charged Asn-tRNA(Asn) or Gln-tRNA(Gln) through the transamidation of misacylated Asp-tRNA(Asn) or Glu-tRNA(Gln) in organisms which lack either or both of asparaginyl-tRNA or glutaminyl-tRNA synthetases. The reaction takes place in the presence of glutamine and ATP through an activated phospho-Asp-tRNA(Asn) or phospho-Glu-tRNA(Gln).</text>
</comment>
<name>A0A7W7GM55_9MICC</name>
<feature type="domain" description="N-acetyltransferase" evidence="3">
    <location>
        <begin position="20"/>
        <end position="178"/>
    </location>
</feature>
<dbReference type="InterPro" id="IPR016181">
    <property type="entry name" value="Acyl_CoA_acyltransferase"/>
</dbReference>
<evidence type="ECO:0000313" key="5">
    <source>
        <dbReference type="Proteomes" id="UP000540191"/>
    </source>
</evidence>